<proteinExistence type="predicted"/>
<organism evidence="1 2">
    <name type="scientific">Clostridium sporogenes</name>
    <dbReference type="NCBI Taxonomy" id="1509"/>
    <lineage>
        <taxon>Bacteria</taxon>
        <taxon>Bacillati</taxon>
        <taxon>Bacillota</taxon>
        <taxon>Clostridia</taxon>
        <taxon>Eubacteriales</taxon>
        <taxon>Clostridiaceae</taxon>
        <taxon>Clostridium</taxon>
    </lineage>
</organism>
<evidence type="ECO:0000313" key="2">
    <source>
        <dbReference type="Proteomes" id="UP000962161"/>
    </source>
</evidence>
<sequence>MSPDFVMSRNDMARKLLLAFSSYEIEQEKKAEQARKGAR</sequence>
<dbReference type="AlphaFoldDB" id="A0AAE6I823"/>
<accession>A0AAE6I823</accession>
<dbReference type="Proteomes" id="UP000962161">
    <property type="component" value="Chromosome"/>
</dbReference>
<evidence type="ECO:0000313" key="1">
    <source>
        <dbReference type="EMBL" id="QDY32664.1"/>
    </source>
</evidence>
<reference evidence="1" key="1">
    <citation type="submission" date="2017-07" db="EMBL/GenBank/DDBJ databases">
        <title>Genome sequencing of BoNT-producing clostridia.</title>
        <authorList>
            <person name="Williamson C."/>
        </authorList>
    </citation>
    <scope>NUCLEOTIDE SEQUENCE</scope>
    <source>
        <strain evidence="1">AM553</strain>
    </source>
</reference>
<protein>
    <submittedName>
        <fullName evidence="1">Uncharacterized protein</fullName>
    </submittedName>
</protein>
<name>A0AAE6I823_CLOSG</name>
<gene>
    <name evidence="1" type="ORF">CGS26_09975</name>
</gene>
<dbReference type="EMBL" id="CP022405">
    <property type="protein sequence ID" value="QDY32664.1"/>
    <property type="molecule type" value="Genomic_DNA"/>
</dbReference>